<dbReference type="AlphaFoldDB" id="A0A8J6B8B9"/>
<proteinExistence type="predicted"/>
<evidence type="ECO:0000313" key="3">
    <source>
        <dbReference type="Proteomes" id="UP000717585"/>
    </source>
</evidence>
<feature type="region of interest" description="Disordered" evidence="1">
    <location>
        <begin position="137"/>
        <end position="158"/>
    </location>
</feature>
<gene>
    <name evidence="2" type="ORF">J8273_5091</name>
</gene>
<feature type="compositionally biased region" description="Polar residues" evidence="1">
    <location>
        <begin position="222"/>
        <end position="232"/>
    </location>
</feature>
<accession>A0A8J6B8B9</accession>
<feature type="compositionally biased region" description="Low complexity" evidence="1">
    <location>
        <begin position="359"/>
        <end position="373"/>
    </location>
</feature>
<reference evidence="2" key="1">
    <citation type="submission" date="2021-05" db="EMBL/GenBank/DDBJ databases">
        <title>A free-living protist that lacks canonical eukaryotic 1 DNA replication and segregation systems.</title>
        <authorList>
            <person name="Salas-Leiva D.E."/>
            <person name="Tromer E.C."/>
            <person name="Curtis B.A."/>
            <person name="Jerlstrom-Hultqvist J."/>
            <person name="Kolisko M."/>
            <person name="Yi Z."/>
            <person name="Salas-Leiva J.S."/>
            <person name="Gallot-Lavallee L."/>
            <person name="Kops G.J.P.L."/>
            <person name="Archibald J.M."/>
            <person name="Simpson A.G.B."/>
            <person name="Roger A.J."/>
        </authorList>
    </citation>
    <scope>NUCLEOTIDE SEQUENCE</scope>
    <source>
        <strain evidence="2">BICM</strain>
    </source>
</reference>
<feature type="compositionally biased region" description="Basic and acidic residues" evidence="1">
    <location>
        <begin position="270"/>
        <end position="281"/>
    </location>
</feature>
<keyword evidence="3" id="KW-1185">Reference proteome</keyword>
<feature type="region of interest" description="Disordered" evidence="1">
    <location>
        <begin position="209"/>
        <end position="381"/>
    </location>
</feature>
<evidence type="ECO:0000313" key="2">
    <source>
        <dbReference type="EMBL" id="KAG9392112.1"/>
    </source>
</evidence>
<feature type="compositionally biased region" description="Basic and acidic residues" evidence="1">
    <location>
        <begin position="348"/>
        <end position="358"/>
    </location>
</feature>
<organism evidence="2 3">
    <name type="scientific">Carpediemonas membranifera</name>
    <dbReference type="NCBI Taxonomy" id="201153"/>
    <lineage>
        <taxon>Eukaryota</taxon>
        <taxon>Metamonada</taxon>
        <taxon>Carpediemonas-like organisms</taxon>
        <taxon>Carpediemonas</taxon>
    </lineage>
</organism>
<name>A0A8J6B8B9_9EUKA</name>
<dbReference type="Proteomes" id="UP000717585">
    <property type="component" value="Unassembled WGS sequence"/>
</dbReference>
<evidence type="ECO:0000256" key="1">
    <source>
        <dbReference type="SAM" id="MobiDB-lite"/>
    </source>
</evidence>
<comment type="caution">
    <text evidence="2">The sequence shown here is derived from an EMBL/GenBank/DDBJ whole genome shotgun (WGS) entry which is preliminary data.</text>
</comment>
<dbReference type="EMBL" id="JAHDYR010000038">
    <property type="protein sequence ID" value="KAG9392112.1"/>
    <property type="molecule type" value="Genomic_DNA"/>
</dbReference>
<protein>
    <submittedName>
        <fullName evidence="2">Uncharacterized protein</fullName>
    </submittedName>
</protein>
<sequence length="406" mass="44040">MRGLSCVDLHSRDSPEFLSQKFHGHRLTQMFARLWSSFRGDPDEAGTENISTNPKSLDSDVLDSVLKRLTDIQIETPAKPKQEPIPVIQEEDLVDTMEERLMRTATPEPTEPSMHPIETPPIARRSFVDRSVGPTSPVPLTLDKTASPVAQQSQSVGEGASAELEDLRAEVARLEKLAGLLKMSKEKLQAVVKLQTTKIETLKEELDGFVHGSAPRPAGTDADTQTAVSPSMASVGIQTVAKKKTVKPAKASAPRRREGYASYATSGKELPSKPDENERPQETVAPTQRAPPPIQVQPGPSVGHGLGYERAKGQSGVPRPTPSLISHKLSDRARAPAANDTRARPARPRVDLGDDKARSSSVGVRGRFPVVPRSPDEGTIVGPVELELGRGKGVPHRRMRLEDLGR</sequence>